<organism evidence="4 5">
    <name type="scientific">Hyalella azteca</name>
    <name type="common">Amphipod</name>
    <dbReference type="NCBI Taxonomy" id="294128"/>
    <lineage>
        <taxon>Eukaryota</taxon>
        <taxon>Metazoa</taxon>
        <taxon>Ecdysozoa</taxon>
        <taxon>Arthropoda</taxon>
        <taxon>Crustacea</taxon>
        <taxon>Multicrustacea</taxon>
        <taxon>Malacostraca</taxon>
        <taxon>Eumalacostraca</taxon>
        <taxon>Peracarida</taxon>
        <taxon>Amphipoda</taxon>
        <taxon>Senticaudata</taxon>
        <taxon>Talitrida</taxon>
        <taxon>Talitroidea</taxon>
        <taxon>Hyalellidae</taxon>
        <taxon>Hyalella</taxon>
    </lineage>
</organism>
<name>A0A8B7NXY4_HYAAZ</name>
<sequence>MNAIYQQLEVEVEKHQVEDVVLALFHTILLHRSSGKFHYQADDSYHIKELAFEDVTCSNLQLTYVRCQSRELDRSLRSQVAGFVNKMGQAVVPTSGKVALEFYEKKQKRWPLGGENSVAWEVWNVQLGVTQPSSERWSFREALCSKVRECIWDILQAVHRHDYVPPNPTHLELGNVYETEYSDVQPYLFKVNYSVTPGQTTSNSVTSTVTKLLRDISTS</sequence>
<dbReference type="InterPro" id="IPR012445">
    <property type="entry name" value="ATG101"/>
</dbReference>
<proteinExistence type="inferred from homology"/>
<dbReference type="GO" id="GO:0019901">
    <property type="term" value="F:protein kinase binding"/>
    <property type="evidence" value="ECO:0007669"/>
    <property type="project" value="TreeGrafter"/>
</dbReference>
<dbReference type="AlphaFoldDB" id="A0A8B7NXY4"/>
<evidence type="ECO:0000313" key="5">
    <source>
        <dbReference type="RefSeq" id="XP_018017741.1"/>
    </source>
</evidence>
<dbReference type="Proteomes" id="UP000694843">
    <property type="component" value="Unplaced"/>
</dbReference>
<dbReference type="OrthoDB" id="10259639at2759"/>
<dbReference type="OMA" id="TMNCRSE"/>
<dbReference type="GeneID" id="108674313"/>
<keyword evidence="3" id="KW-0072">Autophagy</keyword>
<dbReference type="Pfam" id="PF07855">
    <property type="entry name" value="ATG101"/>
    <property type="match status" value="1"/>
</dbReference>
<dbReference type="RefSeq" id="XP_018017741.1">
    <property type="nucleotide sequence ID" value="XM_018162252.2"/>
</dbReference>
<evidence type="ECO:0000256" key="3">
    <source>
        <dbReference type="ARBA" id="ARBA00023006"/>
    </source>
</evidence>
<reference evidence="5" key="1">
    <citation type="submission" date="2025-08" db="UniProtKB">
        <authorList>
            <consortium name="RefSeq"/>
        </authorList>
    </citation>
    <scope>IDENTIFICATION</scope>
    <source>
        <tissue evidence="5">Whole organism</tissue>
    </source>
</reference>
<evidence type="ECO:0000313" key="4">
    <source>
        <dbReference type="Proteomes" id="UP000694843"/>
    </source>
</evidence>
<protein>
    <recommendedName>
        <fullName evidence="2">Autophagy-related protein 101</fullName>
    </recommendedName>
</protein>
<evidence type="ECO:0000256" key="1">
    <source>
        <dbReference type="ARBA" id="ARBA00007130"/>
    </source>
</evidence>
<dbReference type="GO" id="GO:0000045">
    <property type="term" value="P:autophagosome assembly"/>
    <property type="evidence" value="ECO:0007669"/>
    <property type="project" value="TreeGrafter"/>
</dbReference>
<dbReference type="PANTHER" id="PTHR13292">
    <property type="entry name" value="AUTOPHAGY-RELATED PROTEIN 101"/>
    <property type="match status" value="1"/>
</dbReference>
<dbReference type="CTD" id="60673"/>
<dbReference type="GO" id="GO:1990316">
    <property type="term" value="C:Atg1/ULK1 kinase complex"/>
    <property type="evidence" value="ECO:0007669"/>
    <property type="project" value="TreeGrafter"/>
</dbReference>
<keyword evidence="4" id="KW-1185">Reference proteome</keyword>
<gene>
    <name evidence="5" type="primary">LOC108674313</name>
</gene>
<evidence type="ECO:0000256" key="2">
    <source>
        <dbReference type="ARBA" id="ARBA00018874"/>
    </source>
</evidence>
<comment type="similarity">
    <text evidence="1">Belongs to the ATG101 family.</text>
</comment>
<dbReference type="PANTHER" id="PTHR13292:SF0">
    <property type="entry name" value="AUTOPHAGY-RELATED PROTEIN 101"/>
    <property type="match status" value="1"/>
</dbReference>
<dbReference type="GO" id="GO:0000407">
    <property type="term" value="C:phagophore assembly site"/>
    <property type="evidence" value="ECO:0007669"/>
    <property type="project" value="TreeGrafter"/>
</dbReference>
<dbReference type="KEGG" id="hazt:108674313"/>
<accession>A0A8B7NXY4</accession>